<dbReference type="EC" id="2.3.-.-" evidence="5"/>
<accession>A0A8B6XCQ2</accession>
<reference evidence="5" key="5">
    <citation type="submission" date="2025-08" db="UniProtKB">
        <authorList>
            <consortium name="RefSeq"/>
        </authorList>
    </citation>
    <scope>IDENTIFICATION</scope>
</reference>
<dbReference type="InterPro" id="IPR000182">
    <property type="entry name" value="GNAT_dom"/>
</dbReference>
<dbReference type="CDD" id="cd04301">
    <property type="entry name" value="NAT_SF"/>
    <property type="match status" value="1"/>
</dbReference>
<dbReference type="RefSeq" id="WP_156924424.1">
    <property type="nucleotide sequence ID" value="NZ_AXWS01000013.1"/>
</dbReference>
<sequence>MAQPEASFAEMAERHSRSDVSTSFVLFNEADAAGTIGAFFENSGSGRAFICALWVDPELRGSSAARDLLGAAVDWFAARKAAECFAWVADSNARAIAFYRKSGFVPTGETQALPSQVSQQETLWRLRVTGPELAEFRRPQD</sequence>
<name>A0A8B6XCQ2_9BURK</name>
<reference evidence="5" key="3">
    <citation type="journal article" date="2016" name="Biochemistry">
        <title>Bacterial GCN5-Related N-Acetyltransferases: From Resistance to Regulation.</title>
        <authorList>
            <person name="Favrot L."/>
            <person name="Blanchard J.S."/>
            <person name="Vergnolle O."/>
        </authorList>
    </citation>
    <scope>NUCLEOTIDE SEQUENCE</scope>
</reference>
<reference evidence="5" key="2">
    <citation type="journal article" date="2005" name="Arch. Biochem. Biophys.">
        <title>Structure and functions of the GNAT superfamily of acetyltransferases.</title>
        <authorList>
            <person name="Vetting M.W."/>
            <person name="S de Carvalho L.P."/>
            <person name="Yu M."/>
            <person name="Hegde S.S."/>
            <person name="Magnet S."/>
            <person name="Roderick S.L."/>
            <person name="Blanchard J.S."/>
        </authorList>
    </citation>
    <scope>NUCLEOTIDE SEQUENCE</scope>
</reference>
<dbReference type="PANTHER" id="PTHR43420">
    <property type="entry name" value="ACETYLTRANSFERASE"/>
    <property type="match status" value="1"/>
</dbReference>
<reference evidence="5" key="4">
    <citation type="journal article" date="2016" name="Int. J. Mol. Sci.">
        <title>Structure and Functional Diversity of GCN5-Related N-Acetyltransferases (GNAT).</title>
        <authorList>
            <person name="Salah Ud-Din A.I."/>
            <person name="Tikhomirova A."/>
            <person name="Roujeinikova A."/>
        </authorList>
    </citation>
    <scope>NUCLEOTIDE SEQUENCE</scope>
</reference>
<keyword evidence="2" id="KW-0012">Acyltransferase</keyword>
<dbReference type="AlphaFoldDB" id="A0A8B6XCQ2"/>
<evidence type="ECO:0000313" key="4">
    <source>
        <dbReference type="Proteomes" id="UP000675920"/>
    </source>
</evidence>
<keyword evidence="1" id="KW-0808">Transferase</keyword>
<dbReference type="SUPFAM" id="SSF55729">
    <property type="entry name" value="Acyl-CoA N-acyltransferases (Nat)"/>
    <property type="match status" value="1"/>
</dbReference>
<dbReference type="PROSITE" id="PS51186">
    <property type="entry name" value="GNAT"/>
    <property type="match status" value="1"/>
</dbReference>
<dbReference type="Gene3D" id="3.40.630.30">
    <property type="match status" value="1"/>
</dbReference>
<dbReference type="OrthoDB" id="8595358at2"/>
<evidence type="ECO:0000256" key="1">
    <source>
        <dbReference type="ARBA" id="ARBA00022679"/>
    </source>
</evidence>
<feature type="domain" description="N-acetyltransferase" evidence="3">
    <location>
        <begin position="1"/>
        <end position="129"/>
    </location>
</feature>
<protein>
    <submittedName>
        <fullName evidence="5">GNAT family N-acetyltransferase</fullName>
        <ecNumber evidence="5">2.3.-.-</ecNumber>
    </submittedName>
</protein>
<dbReference type="Proteomes" id="UP000675920">
    <property type="component" value="Unplaced"/>
</dbReference>
<organism evidence="4 5">
    <name type="scientific">Derxia gummosa DSM 723</name>
    <dbReference type="NCBI Taxonomy" id="1121388"/>
    <lineage>
        <taxon>Bacteria</taxon>
        <taxon>Pseudomonadati</taxon>
        <taxon>Pseudomonadota</taxon>
        <taxon>Betaproteobacteria</taxon>
        <taxon>Burkholderiales</taxon>
        <taxon>Alcaligenaceae</taxon>
        <taxon>Derxia</taxon>
    </lineage>
</organism>
<dbReference type="GO" id="GO:0016747">
    <property type="term" value="F:acyltransferase activity, transferring groups other than amino-acyl groups"/>
    <property type="evidence" value="ECO:0007669"/>
    <property type="project" value="InterPro"/>
</dbReference>
<keyword evidence="4" id="KW-1185">Reference proteome</keyword>
<reference evidence="5" key="1">
    <citation type="journal article" date="2000" name="Annu. Rev. Biophys. Biomol. Struct.">
        <title>GCN5-related N-acetyltransferases: a structural overview.</title>
        <authorList>
            <person name="Dyda F."/>
            <person name="Klein D.C."/>
            <person name="Hickman A.B."/>
        </authorList>
    </citation>
    <scope>NUCLEOTIDE SEQUENCE</scope>
</reference>
<evidence type="ECO:0000313" key="5">
    <source>
        <dbReference type="RefSeq" id="WP_156924424.1"/>
    </source>
</evidence>
<dbReference type="InterPro" id="IPR050680">
    <property type="entry name" value="YpeA/RimI_acetyltransf"/>
</dbReference>
<dbReference type="InterPro" id="IPR016181">
    <property type="entry name" value="Acyl_CoA_acyltransferase"/>
</dbReference>
<evidence type="ECO:0000259" key="3">
    <source>
        <dbReference type="PROSITE" id="PS51186"/>
    </source>
</evidence>
<dbReference type="Pfam" id="PF00583">
    <property type="entry name" value="Acetyltransf_1"/>
    <property type="match status" value="1"/>
</dbReference>
<proteinExistence type="predicted"/>
<evidence type="ECO:0000256" key="2">
    <source>
        <dbReference type="ARBA" id="ARBA00023315"/>
    </source>
</evidence>